<evidence type="ECO:0000313" key="9">
    <source>
        <dbReference type="RefSeq" id="XP_038848605.1"/>
    </source>
</evidence>
<evidence type="ECO:0000256" key="3">
    <source>
        <dbReference type="ARBA" id="ARBA00023157"/>
    </source>
</evidence>
<dbReference type="InterPro" id="IPR007110">
    <property type="entry name" value="Ig-like_dom"/>
</dbReference>
<keyword evidence="6" id="KW-1133">Transmembrane helix</keyword>
<dbReference type="AlphaFoldDB" id="A0A8U0QSA6"/>
<keyword evidence="6" id="KW-0812">Transmembrane</keyword>
<dbReference type="InterPro" id="IPR036179">
    <property type="entry name" value="Ig-like_dom_sf"/>
</dbReference>
<feature type="compositionally biased region" description="Basic and acidic residues" evidence="5">
    <location>
        <begin position="506"/>
        <end position="519"/>
    </location>
</feature>
<evidence type="ECO:0000256" key="1">
    <source>
        <dbReference type="ARBA" id="ARBA00022729"/>
    </source>
</evidence>
<evidence type="ECO:0000259" key="7">
    <source>
        <dbReference type="PROSITE" id="PS50835"/>
    </source>
</evidence>
<dbReference type="InterPro" id="IPR003598">
    <property type="entry name" value="Ig_sub2"/>
</dbReference>
<name>A0A8U0QSA6_SALNM</name>
<dbReference type="Pfam" id="PF07679">
    <property type="entry name" value="I-set"/>
    <property type="match status" value="2"/>
</dbReference>
<dbReference type="GeneID" id="120047143"/>
<organism evidence="8 9">
    <name type="scientific">Salvelinus namaycush</name>
    <name type="common">Lake trout</name>
    <name type="synonym">Salmo namaycush</name>
    <dbReference type="NCBI Taxonomy" id="8040"/>
    <lineage>
        <taxon>Eukaryota</taxon>
        <taxon>Metazoa</taxon>
        <taxon>Chordata</taxon>
        <taxon>Craniata</taxon>
        <taxon>Vertebrata</taxon>
        <taxon>Euteleostomi</taxon>
        <taxon>Actinopterygii</taxon>
        <taxon>Neopterygii</taxon>
        <taxon>Teleostei</taxon>
        <taxon>Protacanthopterygii</taxon>
        <taxon>Salmoniformes</taxon>
        <taxon>Salmonidae</taxon>
        <taxon>Salmoninae</taxon>
        <taxon>Salvelinus</taxon>
    </lineage>
</organism>
<keyword evidence="6" id="KW-0472">Membrane</keyword>
<proteinExistence type="predicted"/>
<keyword evidence="1" id="KW-0732">Signal</keyword>
<dbReference type="Proteomes" id="UP000808372">
    <property type="component" value="Chromosome 5"/>
</dbReference>
<feature type="domain" description="Ig-like" evidence="7">
    <location>
        <begin position="107"/>
        <end position="190"/>
    </location>
</feature>
<sequence>MESAVAGAPVVGVEERVWEHTAMLHHLGAVMDRVVQTTDRWERQGVPPAPCPAQQGSPLLASPAPGPSGIRLALPGEFDGTAECCQGFLLQLKLYLVTVYPAPSGHPPSEPVVNGSLTILEGSSISLQCSTKGNPAPTLTWVKDGELVGTITAEEVSVLELLELTPQGDGQYRCLAENEHGRASSSLNITVEYPPSEPVVNGSLTILEGSSISLQCSTKGNPAPTLTWVKDGELVGTITAEEVSVLELLELTPQGDGQYRCLAENEHGRASSSLNITVEYAPVLLEESKCTVVREGVQCVCMATGNPEPIIEFYLPDKNITINDTDGRYNYYTHTDGHTSTGMIKLREKGERLGNGAVNVHCSISNIYGSESFHLELQQEKKYMMAVIVGTIGGVAVIAFIIAAVRYVGHNNKKENGNPGQDLVSKLENPALYYSTVKKDKQCLRKKVLKTELLGSKFNSILEESTGEDGDYQPVGSMADLERQELNYAALQFLGGRSRDGGASGRGDDGSDYTEIKAK</sequence>
<accession>A0A8U0QSA6</accession>
<dbReference type="KEGG" id="snh:120047143"/>
<reference evidence="9" key="1">
    <citation type="submission" date="2025-08" db="UniProtKB">
        <authorList>
            <consortium name="RefSeq"/>
        </authorList>
    </citation>
    <scope>IDENTIFICATION</scope>
    <source>
        <tissue evidence="9">White muscle</tissue>
    </source>
</reference>
<dbReference type="SMART" id="SM00409">
    <property type="entry name" value="IG"/>
    <property type="match status" value="2"/>
</dbReference>
<evidence type="ECO:0000256" key="2">
    <source>
        <dbReference type="ARBA" id="ARBA00022737"/>
    </source>
</evidence>
<dbReference type="SUPFAM" id="SSF48726">
    <property type="entry name" value="Immunoglobulin"/>
    <property type="match status" value="3"/>
</dbReference>
<feature type="domain" description="Ig-like" evidence="7">
    <location>
        <begin position="194"/>
        <end position="277"/>
    </location>
</feature>
<feature type="region of interest" description="Disordered" evidence="5">
    <location>
        <begin position="495"/>
        <end position="519"/>
    </location>
</feature>
<feature type="region of interest" description="Disordered" evidence="5">
    <location>
        <begin position="42"/>
        <end position="64"/>
    </location>
</feature>
<evidence type="ECO:0000256" key="6">
    <source>
        <dbReference type="SAM" id="Phobius"/>
    </source>
</evidence>
<evidence type="ECO:0000256" key="4">
    <source>
        <dbReference type="ARBA" id="ARBA00023319"/>
    </source>
</evidence>
<evidence type="ECO:0000256" key="5">
    <source>
        <dbReference type="SAM" id="MobiDB-lite"/>
    </source>
</evidence>
<keyword evidence="2" id="KW-0677">Repeat</keyword>
<dbReference type="InterPro" id="IPR003599">
    <property type="entry name" value="Ig_sub"/>
</dbReference>
<gene>
    <name evidence="9" type="primary">LOC120047143</name>
</gene>
<dbReference type="PANTHER" id="PTHR12231">
    <property type="entry name" value="CTX-RELATED TYPE I TRANSMEMBRANE PROTEIN"/>
    <property type="match status" value="1"/>
</dbReference>
<dbReference type="PROSITE" id="PS50835">
    <property type="entry name" value="IG_LIKE"/>
    <property type="match status" value="2"/>
</dbReference>
<dbReference type="InterPro" id="IPR013783">
    <property type="entry name" value="Ig-like_fold"/>
</dbReference>
<dbReference type="InterPro" id="IPR013098">
    <property type="entry name" value="Ig_I-set"/>
</dbReference>
<dbReference type="Gene3D" id="2.60.40.10">
    <property type="entry name" value="Immunoglobulins"/>
    <property type="match status" value="3"/>
</dbReference>
<evidence type="ECO:0000313" key="8">
    <source>
        <dbReference type="Proteomes" id="UP000808372"/>
    </source>
</evidence>
<keyword evidence="4" id="KW-0393">Immunoglobulin domain</keyword>
<dbReference type="FunFam" id="2.60.40.10:FF:000032">
    <property type="entry name" value="palladin isoform X1"/>
    <property type="match status" value="2"/>
</dbReference>
<protein>
    <submittedName>
        <fullName evidence="9">Myelin-associated glycoprotein-like</fullName>
    </submittedName>
</protein>
<keyword evidence="3" id="KW-1015">Disulfide bond</keyword>
<dbReference type="SMART" id="SM00408">
    <property type="entry name" value="IGc2"/>
    <property type="match status" value="2"/>
</dbReference>
<dbReference type="InterPro" id="IPR051170">
    <property type="entry name" value="Neural/epithelial_adhesion"/>
</dbReference>
<dbReference type="RefSeq" id="XP_038848605.1">
    <property type="nucleotide sequence ID" value="XM_038992677.1"/>
</dbReference>
<keyword evidence="8" id="KW-1185">Reference proteome</keyword>
<dbReference type="PANTHER" id="PTHR12231:SF253">
    <property type="entry name" value="DPR-INTERACTING PROTEIN ETA, ISOFORM B-RELATED"/>
    <property type="match status" value="1"/>
</dbReference>
<feature type="transmembrane region" description="Helical" evidence="6">
    <location>
        <begin position="383"/>
        <end position="405"/>
    </location>
</feature>